<feature type="compositionally biased region" description="Basic and acidic residues" evidence="10">
    <location>
        <begin position="7"/>
        <end position="18"/>
    </location>
</feature>
<evidence type="ECO:0000256" key="10">
    <source>
        <dbReference type="SAM" id="MobiDB-lite"/>
    </source>
</evidence>
<protein>
    <recommendedName>
        <fullName evidence="3">protein-serine/threonine phosphatase</fullName>
        <ecNumber evidence="3">3.1.3.16</ecNumber>
    </recommendedName>
</protein>
<feature type="compositionally biased region" description="Low complexity" evidence="10">
    <location>
        <begin position="70"/>
        <end position="81"/>
    </location>
</feature>
<comment type="cofactor">
    <cofactor evidence="1">
        <name>Mn(2+)</name>
        <dbReference type="ChEBI" id="CHEBI:29035"/>
    </cofactor>
</comment>
<keyword evidence="8" id="KW-0464">Manganese</keyword>
<evidence type="ECO:0000256" key="4">
    <source>
        <dbReference type="ARBA" id="ARBA00022723"/>
    </source>
</evidence>
<evidence type="ECO:0000256" key="1">
    <source>
        <dbReference type="ARBA" id="ARBA00001936"/>
    </source>
</evidence>
<keyword evidence="7 9" id="KW-0904">Protein phosphatase</keyword>
<evidence type="ECO:0000256" key="6">
    <source>
        <dbReference type="ARBA" id="ARBA00022842"/>
    </source>
</evidence>
<evidence type="ECO:0000256" key="7">
    <source>
        <dbReference type="ARBA" id="ARBA00022912"/>
    </source>
</evidence>
<dbReference type="EC" id="3.1.3.16" evidence="3"/>
<dbReference type="OMA" id="KYTCRTK"/>
<dbReference type="InterPro" id="IPR036457">
    <property type="entry name" value="PPM-type-like_dom_sf"/>
</dbReference>
<sequence length="362" mass="39494">MKNPKRHPSESSLRRVTSEETVTGLKNAHRRRLKIRRMKYSCQAKINAGDGDFPPSGKERREIHESVQISLSLANSSSSSSSEEDRERKRDDGVLPYGSVSVVGSRKEMEDAVSVETGCVTKCDYFAVFDGHGGAQVAEACRERLYRLVAEEVERCGNGVEEVDWEEVMEGCFRNMDGEVAGNAALRTVGSTAVVAVVAAAEVVIANCGDCRAVLGRGGEAVDLSSDHKPDRPDELMRIEEAGGKVINWNGQRVLGVLATSRSIGDQYLRPYVISKPEVTVTKRSSKDEFLILASDGLWDVISSEMACQVVRKCLNGQIRRICNENQSRASEAATLLAEIALAKGSRDNTSVIVIELRGTVT</sequence>
<accession>Q9ZPL9</accession>
<dbReference type="EMBL" id="AF092431">
    <property type="protein sequence ID" value="AAD17804.1"/>
    <property type="molecule type" value="mRNA"/>
</dbReference>
<comment type="cofactor">
    <cofactor evidence="2">
        <name>Mg(2+)</name>
        <dbReference type="ChEBI" id="CHEBI:18420"/>
    </cofactor>
</comment>
<dbReference type="SMART" id="SM00331">
    <property type="entry name" value="PP2C_SIG"/>
    <property type="match status" value="1"/>
</dbReference>
<dbReference type="CDD" id="cd00143">
    <property type="entry name" value="PP2Cc"/>
    <property type="match status" value="1"/>
</dbReference>
<dbReference type="InterPro" id="IPR015655">
    <property type="entry name" value="PP2C"/>
</dbReference>
<dbReference type="PROSITE" id="PS01032">
    <property type="entry name" value="PPM_1"/>
    <property type="match status" value="1"/>
</dbReference>
<evidence type="ECO:0000256" key="5">
    <source>
        <dbReference type="ARBA" id="ARBA00022801"/>
    </source>
</evidence>
<dbReference type="GO" id="GO:0046872">
    <property type="term" value="F:metal ion binding"/>
    <property type="evidence" value="ECO:0007669"/>
    <property type="project" value="UniProtKB-KW"/>
</dbReference>
<dbReference type="InterPro" id="IPR001932">
    <property type="entry name" value="PPM-type_phosphatase-like_dom"/>
</dbReference>
<feature type="domain" description="PPM-type phosphatase" evidence="11">
    <location>
        <begin position="96"/>
        <end position="357"/>
    </location>
</feature>
<feature type="region of interest" description="Disordered" evidence="10">
    <location>
        <begin position="70"/>
        <end position="97"/>
    </location>
</feature>
<dbReference type="OrthoDB" id="10264738at2759"/>
<reference evidence="12" key="1">
    <citation type="journal article" date="1997" name="Plant Physiol.">
        <title>Construction of a Lotus japonicus late nodulin expressed sequence tag library and identification of novel nodule-specific genes.</title>
        <authorList>
            <person name="Szczyglowski K."/>
            <person name="Hamburger D."/>
            <person name="Kapranov P."/>
            <person name="de Bruijn F.J."/>
        </authorList>
    </citation>
    <scope>NUCLEOTIDE SEQUENCE</scope>
</reference>
<dbReference type="GO" id="GO:0004722">
    <property type="term" value="F:protein serine/threonine phosphatase activity"/>
    <property type="evidence" value="ECO:0007669"/>
    <property type="project" value="UniProtKB-EC"/>
</dbReference>
<reference evidence="12" key="2">
    <citation type="journal article" date="1999" name="Proc. Natl. Acad. Sci. U.S.A.">
        <title>A protein phosphatase 2C gene, LjNPP2C1, from Lotus japonicus induced during root nodule development.</title>
        <authorList>
            <person name="Kapranov P."/>
            <person name="Jensen T.J."/>
            <person name="Poulsen C."/>
            <person name="de Bruijn F.J."/>
            <person name="Szczyglowski K."/>
        </authorList>
    </citation>
    <scope>NUCLEOTIDE SEQUENCE</scope>
</reference>
<name>Q9ZPL9_LOTJA</name>
<dbReference type="Gene3D" id="3.60.40.10">
    <property type="entry name" value="PPM-type phosphatase domain"/>
    <property type="match status" value="1"/>
</dbReference>
<evidence type="ECO:0000256" key="8">
    <source>
        <dbReference type="ARBA" id="ARBA00023211"/>
    </source>
</evidence>
<dbReference type="PANTHER" id="PTHR47992">
    <property type="entry name" value="PROTEIN PHOSPHATASE"/>
    <property type="match status" value="1"/>
</dbReference>
<evidence type="ECO:0000256" key="9">
    <source>
        <dbReference type="RuleBase" id="RU003465"/>
    </source>
</evidence>
<dbReference type="FunFam" id="3.60.40.10:FF:000041">
    <property type="entry name" value="Protein phosphatase 2C 51"/>
    <property type="match status" value="1"/>
</dbReference>
<dbReference type="SMART" id="SM00332">
    <property type="entry name" value="PP2Cc"/>
    <property type="match status" value="1"/>
</dbReference>
<proteinExistence type="evidence at transcript level"/>
<evidence type="ECO:0000259" key="11">
    <source>
        <dbReference type="PROSITE" id="PS51746"/>
    </source>
</evidence>
<dbReference type="PROSITE" id="PS51746">
    <property type="entry name" value="PPM_2"/>
    <property type="match status" value="1"/>
</dbReference>
<comment type="similarity">
    <text evidence="9">Belongs to the PP2C family.</text>
</comment>
<gene>
    <name evidence="12" type="primary">NPP2C1</name>
</gene>
<dbReference type="SUPFAM" id="SSF81606">
    <property type="entry name" value="PP2C-like"/>
    <property type="match status" value="1"/>
</dbReference>
<dbReference type="Pfam" id="PF00481">
    <property type="entry name" value="PP2C"/>
    <property type="match status" value="1"/>
</dbReference>
<evidence type="ECO:0000256" key="3">
    <source>
        <dbReference type="ARBA" id="ARBA00013081"/>
    </source>
</evidence>
<feature type="compositionally biased region" description="Basic and acidic residues" evidence="10">
    <location>
        <begin position="83"/>
        <end position="93"/>
    </location>
</feature>
<feature type="region of interest" description="Disordered" evidence="10">
    <location>
        <begin position="1"/>
        <end position="30"/>
    </location>
</feature>
<keyword evidence="4" id="KW-0479">Metal-binding</keyword>
<dbReference type="AlphaFoldDB" id="Q9ZPL9"/>
<dbReference type="InterPro" id="IPR000222">
    <property type="entry name" value="PP2C_BS"/>
</dbReference>
<evidence type="ECO:0000313" key="12">
    <source>
        <dbReference type="EMBL" id="AAD17804.1"/>
    </source>
</evidence>
<keyword evidence="5 9" id="KW-0378">Hydrolase</keyword>
<organism evidence="12">
    <name type="scientific">Lotus japonicus</name>
    <name type="common">Lotus corniculatus var. japonicus</name>
    <dbReference type="NCBI Taxonomy" id="34305"/>
    <lineage>
        <taxon>Eukaryota</taxon>
        <taxon>Viridiplantae</taxon>
        <taxon>Streptophyta</taxon>
        <taxon>Embryophyta</taxon>
        <taxon>Tracheophyta</taxon>
        <taxon>Spermatophyta</taxon>
        <taxon>Magnoliopsida</taxon>
        <taxon>eudicotyledons</taxon>
        <taxon>Gunneridae</taxon>
        <taxon>Pentapetalae</taxon>
        <taxon>rosids</taxon>
        <taxon>fabids</taxon>
        <taxon>Fabales</taxon>
        <taxon>Fabaceae</taxon>
        <taxon>Papilionoideae</taxon>
        <taxon>50 kb inversion clade</taxon>
        <taxon>NPAAA clade</taxon>
        <taxon>Hologalegina</taxon>
        <taxon>robinioid clade</taxon>
        <taxon>Loteae</taxon>
        <taxon>Lotus</taxon>
    </lineage>
</organism>
<evidence type="ECO:0000256" key="2">
    <source>
        <dbReference type="ARBA" id="ARBA00001946"/>
    </source>
</evidence>
<keyword evidence="6" id="KW-0460">Magnesium</keyword>